<dbReference type="SUPFAM" id="SSF52540">
    <property type="entry name" value="P-loop containing nucleoside triphosphate hydrolases"/>
    <property type="match status" value="1"/>
</dbReference>
<evidence type="ECO:0000313" key="10">
    <source>
        <dbReference type="EMBL" id="RXM91917.1"/>
    </source>
</evidence>
<dbReference type="GO" id="GO:0005524">
    <property type="term" value="F:ATP binding"/>
    <property type="evidence" value="ECO:0007669"/>
    <property type="project" value="UniProtKB-KW"/>
</dbReference>
<dbReference type="Gene3D" id="1.20.120.720">
    <property type="entry name" value="Myosin VI head, motor domain, U50 subdomain"/>
    <property type="match status" value="1"/>
</dbReference>
<evidence type="ECO:0000256" key="8">
    <source>
        <dbReference type="PROSITE-ProRule" id="PRU00782"/>
    </source>
</evidence>
<dbReference type="GO" id="GO:0016020">
    <property type="term" value="C:membrane"/>
    <property type="evidence" value="ECO:0007669"/>
    <property type="project" value="TreeGrafter"/>
</dbReference>
<dbReference type="GO" id="GO:0051015">
    <property type="term" value="F:actin filament binding"/>
    <property type="evidence" value="ECO:0007669"/>
    <property type="project" value="TreeGrafter"/>
</dbReference>
<keyword evidence="5 8" id="KW-0518">Myosin</keyword>
<protein>
    <submittedName>
        <fullName evidence="10">Myosin-10</fullName>
    </submittedName>
</protein>
<accession>A0A444UUW6</accession>
<evidence type="ECO:0000256" key="7">
    <source>
        <dbReference type="ARBA" id="ARBA00023203"/>
    </source>
</evidence>
<dbReference type="InterPro" id="IPR027417">
    <property type="entry name" value="P-loop_NTPase"/>
</dbReference>
<evidence type="ECO:0000256" key="2">
    <source>
        <dbReference type="ARBA" id="ARBA00022741"/>
    </source>
</evidence>
<evidence type="ECO:0000256" key="4">
    <source>
        <dbReference type="ARBA" id="ARBA00023054"/>
    </source>
</evidence>
<dbReference type="GO" id="GO:0000146">
    <property type="term" value="F:microfilament motor activity"/>
    <property type="evidence" value="ECO:0007669"/>
    <property type="project" value="TreeGrafter"/>
</dbReference>
<dbReference type="Pfam" id="PF00063">
    <property type="entry name" value="Myosin_head"/>
    <property type="match status" value="3"/>
</dbReference>
<dbReference type="PANTHER" id="PTHR13140:SF857">
    <property type="entry name" value="MYOSIN-11"/>
    <property type="match status" value="1"/>
</dbReference>
<feature type="non-terminal residue" evidence="10">
    <location>
        <position position="1"/>
    </location>
</feature>
<dbReference type="AlphaFoldDB" id="A0A444UUW6"/>
<gene>
    <name evidence="10" type="ORF">EOD39_20678</name>
</gene>
<comment type="similarity">
    <text evidence="1 8">Belongs to the TRAFAC class myosin-kinesin ATPase superfamily. Myosin family.</text>
</comment>
<dbReference type="FunFam" id="1.10.10.820:FF:000002">
    <property type="entry name" value="Myosin heavy chain 10"/>
    <property type="match status" value="1"/>
</dbReference>
<dbReference type="InterPro" id="IPR036961">
    <property type="entry name" value="Kinesin_motor_dom_sf"/>
</dbReference>
<keyword evidence="11" id="KW-1185">Reference proteome</keyword>
<reference evidence="10 11" key="1">
    <citation type="submission" date="2019-01" db="EMBL/GenBank/DDBJ databases">
        <title>Draft Genome and Complete Hox-Cluster Characterization of the Sterlet Sturgeon (Acipenser ruthenus).</title>
        <authorList>
            <person name="Wei Q."/>
        </authorList>
    </citation>
    <scope>NUCLEOTIDE SEQUENCE [LARGE SCALE GENOMIC DNA]</scope>
    <source>
        <strain evidence="10">WHYD16114868_AA</strain>
        <tissue evidence="10">Blood</tissue>
    </source>
</reference>
<keyword evidence="7 8" id="KW-0009">Actin-binding</keyword>
<dbReference type="GO" id="GO:0007015">
    <property type="term" value="P:actin filament organization"/>
    <property type="evidence" value="ECO:0007669"/>
    <property type="project" value="TreeGrafter"/>
</dbReference>
<evidence type="ECO:0000256" key="5">
    <source>
        <dbReference type="ARBA" id="ARBA00023123"/>
    </source>
</evidence>
<dbReference type="SMART" id="SM00242">
    <property type="entry name" value="MYSc"/>
    <property type="match status" value="1"/>
</dbReference>
<name>A0A444UUW6_ACIRT</name>
<dbReference type="PANTHER" id="PTHR13140">
    <property type="entry name" value="MYOSIN"/>
    <property type="match status" value="1"/>
</dbReference>
<dbReference type="GO" id="GO:0005737">
    <property type="term" value="C:cytoplasm"/>
    <property type="evidence" value="ECO:0007669"/>
    <property type="project" value="TreeGrafter"/>
</dbReference>
<dbReference type="GO" id="GO:0016459">
    <property type="term" value="C:myosin complex"/>
    <property type="evidence" value="ECO:0007669"/>
    <property type="project" value="UniProtKB-KW"/>
</dbReference>
<organism evidence="10 11">
    <name type="scientific">Acipenser ruthenus</name>
    <name type="common">Sterlet sturgeon</name>
    <dbReference type="NCBI Taxonomy" id="7906"/>
    <lineage>
        <taxon>Eukaryota</taxon>
        <taxon>Metazoa</taxon>
        <taxon>Chordata</taxon>
        <taxon>Craniata</taxon>
        <taxon>Vertebrata</taxon>
        <taxon>Euteleostomi</taxon>
        <taxon>Actinopterygii</taxon>
        <taxon>Chondrostei</taxon>
        <taxon>Acipenseriformes</taxon>
        <taxon>Acipenseridae</taxon>
        <taxon>Acipenser</taxon>
    </lineage>
</organism>
<keyword evidence="2" id="KW-0547">Nucleotide-binding</keyword>
<sequence length="213" mass="24348">GELERQLLQANPILESFGNGKTVKNDNSSRFHSDLLEKSRAIRQAKDERTFHIFYQLLAGAGEHLKSDLLLEGFNNYRFLSNGNIPIPGQQDKDNFQETMDAMNIMSFNHDEILAAQKLCHLLGLNVMEFTRAILSPRIKVGRDYVQKAQTKEQADFAVEALAKATYERLFRWLVHRINKALDRTKRQGASFIGILDIAGFEIFEVCDLLTFL</sequence>
<evidence type="ECO:0000313" key="11">
    <source>
        <dbReference type="Proteomes" id="UP000289886"/>
    </source>
</evidence>
<dbReference type="Proteomes" id="UP000289886">
    <property type="component" value="Unassembled WGS sequence"/>
</dbReference>
<evidence type="ECO:0000256" key="1">
    <source>
        <dbReference type="ARBA" id="ARBA00008314"/>
    </source>
</evidence>
<dbReference type="EMBL" id="SCEB01007420">
    <property type="protein sequence ID" value="RXM91917.1"/>
    <property type="molecule type" value="Genomic_DNA"/>
</dbReference>
<keyword evidence="6" id="KW-0505">Motor protein</keyword>
<dbReference type="Gene3D" id="3.40.850.10">
    <property type="entry name" value="Kinesin motor domain"/>
    <property type="match status" value="3"/>
</dbReference>
<evidence type="ECO:0000256" key="3">
    <source>
        <dbReference type="ARBA" id="ARBA00022840"/>
    </source>
</evidence>
<evidence type="ECO:0000259" key="9">
    <source>
        <dbReference type="PROSITE" id="PS51456"/>
    </source>
</evidence>
<keyword evidence="3" id="KW-0067">ATP-binding</keyword>
<proteinExistence type="inferred from homology"/>
<dbReference type="PROSITE" id="PS51456">
    <property type="entry name" value="MYOSIN_MOTOR"/>
    <property type="match status" value="1"/>
</dbReference>
<dbReference type="Gene3D" id="1.10.10.820">
    <property type="match status" value="1"/>
</dbReference>
<evidence type="ECO:0000256" key="6">
    <source>
        <dbReference type="ARBA" id="ARBA00023175"/>
    </source>
</evidence>
<dbReference type="InterPro" id="IPR001609">
    <property type="entry name" value="Myosin_head_motor_dom-like"/>
</dbReference>
<feature type="domain" description="Myosin motor" evidence="9">
    <location>
        <begin position="1"/>
        <end position="213"/>
    </location>
</feature>
<comment type="caution">
    <text evidence="10">The sequence shown here is derived from an EMBL/GenBank/DDBJ whole genome shotgun (WGS) entry which is preliminary data.</text>
</comment>
<keyword evidence="4" id="KW-0175">Coiled coil</keyword>
<comment type="caution">
    <text evidence="8">Lacks conserved residue(s) required for the propagation of feature annotation.</text>
</comment>